<gene>
    <name evidence="2" type="ORF">ACAT0790_LOCUS65962</name>
</gene>
<proteinExistence type="predicted"/>
<feature type="domain" description="Fe2OG dioxygenase" evidence="1">
    <location>
        <begin position="1"/>
        <end position="112"/>
    </location>
</feature>
<accession>A0A7S1SAI2</accession>
<evidence type="ECO:0000259" key="1">
    <source>
        <dbReference type="PROSITE" id="PS51471"/>
    </source>
</evidence>
<reference evidence="2" key="1">
    <citation type="submission" date="2021-01" db="EMBL/GenBank/DDBJ databases">
        <authorList>
            <person name="Corre E."/>
            <person name="Pelletier E."/>
            <person name="Niang G."/>
            <person name="Scheremetjew M."/>
            <person name="Finn R."/>
            <person name="Kale V."/>
            <person name="Holt S."/>
            <person name="Cochrane G."/>
            <person name="Meng A."/>
            <person name="Brown T."/>
            <person name="Cohen L."/>
        </authorList>
    </citation>
    <scope>NUCLEOTIDE SEQUENCE</scope>
    <source>
        <strain evidence="2">OF101</strain>
    </source>
</reference>
<dbReference type="SUPFAM" id="SSF51197">
    <property type="entry name" value="Clavaminate synthase-like"/>
    <property type="match status" value="1"/>
</dbReference>
<name>A0A7S1SAI2_ALECA</name>
<dbReference type="InterPro" id="IPR044861">
    <property type="entry name" value="IPNS-like_FE2OG_OXY"/>
</dbReference>
<dbReference type="EMBL" id="HBGE01110612">
    <property type="protein sequence ID" value="CAD9189188.1"/>
    <property type="molecule type" value="Transcribed_RNA"/>
</dbReference>
<dbReference type="Gene3D" id="2.60.120.330">
    <property type="entry name" value="B-lactam Antibiotic, Isopenicillin N Synthase, Chain"/>
    <property type="match status" value="1"/>
</dbReference>
<sequence>MGTIRLLQYPGEQDPAAAEADVGIAPHTDFEAFTLMHQNAPGLQFLPAHYEASSSPSELPWVDAPVRDAEFVVILGDVLERFTNGVLRATPHRVLRTGTPRLSIIRFNAVAPDVVVEPMAAFVTEERPKAYTRCTMRQHMDTTMKNLELGLGSWDAGAGRSTSAHYHYAE</sequence>
<dbReference type="AlphaFoldDB" id="A0A7S1SAI2"/>
<dbReference type="InterPro" id="IPR050231">
    <property type="entry name" value="Iron_ascorbate_oxido_reductase"/>
</dbReference>
<dbReference type="PANTHER" id="PTHR47990">
    <property type="entry name" value="2-OXOGLUTARATE (2OG) AND FE(II)-DEPENDENT OXYGENASE SUPERFAMILY PROTEIN-RELATED"/>
    <property type="match status" value="1"/>
</dbReference>
<dbReference type="InterPro" id="IPR027443">
    <property type="entry name" value="IPNS-like_sf"/>
</dbReference>
<evidence type="ECO:0000313" key="2">
    <source>
        <dbReference type="EMBL" id="CAD9189188.1"/>
    </source>
</evidence>
<protein>
    <recommendedName>
        <fullName evidence="1">Fe2OG dioxygenase domain-containing protein</fullName>
    </recommendedName>
</protein>
<organism evidence="2">
    <name type="scientific">Alexandrium catenella</name>
    <name type="common">Red tide dinoflagellate</name>
    <name type="synonym">Gonyaulax catenella</name>
    <dbReference type="NCBI Taxonomy" id="2925"/>
    <lineage>
        <taxon>Eukaryota</taxon>
        <taxon>Sar</taxon>
        <taxon>Alveolata</taxon>
        <taxon>Dinophyceae</taxon>
        <taxon>Gonyaulacales</taxon>
        <taxon>Pyrocystaceae</taxon>
        <taxon>Alexandrium</taxon>
    </lineage>
</organism>
<dbReference type="Pfam" id="PF03171">
    <property type="entry name" value="2OG-FeII_Oxy"/>
    <property type="match status" value="1"/>
</dbReference>
<dbReference type="InterPro" id="IPR005123">
    <property type="entry name" value="Oxoglu/Fe-dep_dioxygenase_dom"/>
</dbReference>
<dbReference type="PROSITE" id="PS51471">
    <property type="entry name" value="FE2OG_OXY"/>
    <property type="match status" value="1"/>
</dbReference>